<dbReference type="InterPro" id="IPR046532">
    <property type="entry name" value="DUF6597"/>
</dbReference>
<feature type="domain" description="HTH araC/xylS-type" evidence="4">
    <location>
        <begin position="178"/>
        <end position="280"/>
    </location>
</feature>
<keyword evidence="2" id="KW-0238">DNA-binding</keyword>
<name>A0A3M8APC7_9BACL</name>
<sequence>MRTETENEMRRYQPVQPPILQGTGSDDQYSYREYLPSKSLANYVACYWTSQFHGHGQSTPLLHRVIPDGCVDIIFDLGARSFGRGAFVTGLMTAYELMPLVEPQAMFGIRFFVEEADRFFRFPVAEVSAAHVLLEDLWGSEALWAMEGMLDAADTAKRIAWAERLLMQSLNRDGMRQNALLLTSMQHLYEHQGNLSVAALAEKVCYSERNVRRMFQQALGIGPKELSRIIQFQSLLQLLAKGQAASFADAAVQCGYYDQSHVIKSFRAYYGETTGGIFAVRGARAQPGEVVRFLQIFRTRKPATVR</sequence>
<dbReference type="GO" id="GO:0003700">
    <property type="term" value="F:DNA-binding transcription factor activity"/>
    <property type="evidence" value="ECO:0007669"/>
    <property type="project" value="InterPro"/>
</dbReference>
<comment type="caution">
    <text evidence="5">The sequence shown here is derived from an EMBL/GenBank/DDBJ whole genome shotgun (WGS) entry which is preliminary data.</text>
</comment>
<keyword evidence="1" id="KW-0805">Transcription regulation</keyword>
<dbReference type="PANTHER" id="PTHR46796">
    <property type="entry name" value="HTH-TYPE TRANSCRIPTIONAL ACTIVATOR RHAS-RELATED"/>
    <property type="match status" value="1"/>
</dbReference>
<evidence type="ECO:0000256" key="2">
    <source>
        <dbReference type="ARBA" id="ARBA00023125"/>
    </source>
</evidence>
<dbReference type="Pfam" id="PF12833">
    <property type="entry name" value="HTH_18"/>
    <property type="match status" value="1"/>
</dbReference>
<dbReference type="PROSITE" id="PS01124">
    <property type="entry name" value="HTH_ARAC_FAMILY_2"/>
    <property type="match status" value="1"/>
</dbReference>
<keyword evidence="3" id="KW-0804">Transcription</keyword>
<evidence type="ECO:0000256" key="1">
    <source>
        <dbReference type="ARBA" id="ARBA00023015"/>
    </source>
</evidence>
<accession>A0A3M8APC7</accession>
<dbReference type="OrthoDB" id="323290at2"/>
<proteinExistence type="predicted"/>
<dbReference type="InterPro" id="IPR018060">
    <property type="entry name" value="HTH_AraC"/>
</dbReference>
<dbReference type="SMART" id="SM00342">
    <property type="entry name" value="HTH_ARAC"/>
    <property type="match status" value="1"/>
</dbReference>
<evidence type="ECO:0000313" key="5">
    <source>
        <dbReference type="EMBL" id="RNB52899.1"/>
    </source>
</evidence>
<organism evidence="5 6">
    <name type="scientific">Brevibacillus agri</name>
    <dbReference type="NCBI Taxonomy" id="51101"/>
    <lineage>
        <taxon>Bacteria</taxon>
        <taxon>Bacillati</taxon>
        <taxon>Bacillota</taxon>
        <taxon>Bacilli</taxon>
        <taxon>Bacillales</taxon>
        <taxon>Paenibacillaceae</taxon>
        <taxon>Brevibacillus</taxon>
    </lineage>
</organism>
<dbReference type="Pfam" id="PF20240">
    <property type="entry name" value="DUF6597"/>
    <property type="match status" value="1"/>
</dbReference>
<dbReference type="AlphaFoldDB" id="A0A3M8APC7"/>
<gene>
    <name evidence="5" type="ORF">EB820_17980</name>
</gene>
<dbReference type="EMBL" id="RHHN01000050">
    <property type="protein sequence ID" value="RNB52899.1"/>
    <property type="molecule type" value="Genomic_DNA"/>
</dbReference>
<dbReference type="Proteomes" id="UP000276178">
    <property type="component" value="Unassembled WGS sequence"/>
</dbReference>
<protein>
    <submittedName>
        <fullName evidence="5">AraC family transcriptional regulator</fullName>
    </submittedName>
</protein>
<evidence type="ECO:0000259" key="4">
    <source>
        <dbReference type="PROSITE" id="PS01124"/>
    </source>
</evidence>
<reference evidence="5 6" key="1">
    <citation type="submission" date="2018-10" db="EMBL/GenBank/DDBJ databases">
        <title>Phylogenomics of Brevibacillus.</title>
        <authorList>
            <person name="Dunlap C."/>
        </authorList>
    </citation>
    <scope>NUCLEOTIDE SEQUENCE [LARGE SCALE GENOMIC DNA]</scope>
    <source>
        <strain evidence="5 6">NRRL NRS 1219</strain>
    </source>
</reference>
<dbReference type="Gene3D" id="1.10.10.60">
    <property type="entry name" value="Homeodomain-like"/>
    <property type="match status" value="1"/>
</dbReference>
<evidence type="ECO:0000256" key="3">
    <source>
        <dbReference type="ARBA" id="ARBA00023163"/>
    </source>
</evidence>
<dbReference type="InterPro" id="IPR050204">
    <property type="entry name" value="AraC_XylS_family_regulators"/>
</dbReference>
<evidence type="ECO:0000313" key="6">
    <source>
        <dbReference type="Proteomes" id="UP000276178"/>
    </source>
</evidence>
<dbReference type="GO" id="GO:0043565">
    <property type="term" value="F:sequence-specific DNA binding"/>
    <property type="evidence" value="ECO:0007669"/>
    <property type="project" value="InterPro"/>
</dbReference>